<gene>
    <name evidence="1" type="ORF">LCGC14_0612670</name>
</gene>
<comment type="caution">
    <text evidence="1">The sequence shown here is derived from an EMBL/GenBank/DDBJ whole genome shotgun (WGS) entry which is preliminary data.</text>
</comment>
<name>A0A0F9UFP4_9ZZZZ</name>
<organism evidence="1">
    <name type="scientific">marine sediment metagenome</name>
    <dbReference type="NCBI Taxonomy" id="412755"/>
    <lineage>
        <taxon>unclassified sequences</taxon>
        <taxon>metagenomes</taxon>
        <taxon>ecological metagenomes</taxon>
    </lineage>
</organism>
<dbReference type="AlphaFoldDB" id="A0A0F9UFP4"/>
<accession>A0A0F9UFP4</accession>
<evidence type="ECO:0000313" key="1">
    <source>
        <dbReference type="EMBL" id="KKN52413.1"/>
    </source>
</evidence>
<protein>
    <submittedName>
        <fullName evidence="1">Uncharacterized protein</fullName>
    </submittedName>
</protein>
<reference evidence="1" key="1">
    <citation type="journal article" date="2015" name="Nature">
        <title>Complex archaea that bridge the gap between prokaryotes and eukaryotes.</title>
        <authorList>
            <person name="Spang A."/>
            <person name="Saw J.H."/>
            <person name="Jorgensen S.L."/>
            <person name="Zaremba-Niedzwiedzka K."/>
            <person name="Martijn J."/>
            <person name="Lind A.E."/>
            <person name="van Eijk R."/>
            <person name="Schleper C."/>
            <person name="Guy L."/>
            <person name="Ettema T.J."/>
        </authorList>
    </citation>
    <scope>NUCLEOTIDE SEQUENCE</scope>
</reference>
<sequence>MDKSTEYRHASMEWEEKIDAWLIEMEKLTTCELFDPLCFKKIVYEHMAKALCKDIDIILESARRLATIGVDYRQSFYVIRAVEKLTIDWEYRVPFLKILETLITVMVSYSASPQGAMDIAVILAKSFKTNSDSLNEEIYHLKYFLPISRLVGISLEGIISAYSNLILTEGNPNKAAIEIRRKCFKIAKEMEAAAVKIGIISKIKRAVVNRIQYFVDYFIG</sequence>
<dbReference type="EMBL" id="LAZR01001020">
    <property type="protein sequence ID" value="KKN52413.1"/>
    <property type="molecule type" value="Genomic_DNA"/>
</dbReference>
<proteinExistence type="predicted"/>